<dbReference type="RefSeq" id="WP_174625576.1">
    <property type="nucleotide sequence ID" value="NZ_CADCXN010000054.1"/>
</dbReference>
<dbReference type="PANTHER" id="PTHR13847">
    <property type="entry name" value="SARCOSINE DEHYDROGENASE-RELATED"/>
    <property type="match status" value="1"/>
</dbReference>
<evidence type="ECO:0000256" key="1">
    <source>
        <dbReference type="ARBA" id="ARBA00023002"/>
    </source>
</evidence>
<feature type="domain" description="FAD dependent oxidoreductase" evidence="2">
    <location>
        <begin position="4"/>
        <end position="330"/>
    </location>
</feature>
<dbReference type="SUPFAM" id="SSF51971">
    <property type="entry name" value="Nucleotide-binding domain"/>
    <property type="match status" value="1"/>
</dbReference>
<sequence>MTIDFLIIGQGLAGSLLAWELMQRNCQVIVIDSGKENASQIAAGLINPITGLRFVKSAHVDSLLPAAKRFYSRLSGYFQQSFYIEKPMLRIFCSEKEVKNCMGRFDDPAYRSYLGDLIPPERPIANLVTPFGFLEQKQTGYLLTRPLLRCLKDFFISANSYRLADLNYGDIQLKPSLRWQDIYARQIIFCEGYRAIQNPWFSWLPFQAVKGEILTLEHEAGLPDKILNYGNWLLPLNSHQIRTGATFDRENLDTEPTESGKDQLLTSLGQMSADLRHAKLINHEANIRPSTQDRYPFIGTHPQHRQVAIFNGFGAKGSVQIPWHSQRLADALLHGALLPDSCNINRHYATHFPG</sequence>
<name>A0A8S0XSC2_9GAMM</name>
<dbReference type="GO" id="GO:0016491">
    <property type="term" value="F:oxidoreductase activity"/>
    <property type="evidence" value="ECO:0007669"/>
    <property type="project" value="UniProtKB-KW"/>
</dbReference>
<dbReference type="Pfam" id="PF01266">
    <property type="entry name" value="DAO"/>
    <property type="match status" value="1"/>
</dbReference>
<dbReference type="InterPro" id="IPR006076">
    <property type="entry name" value="FAD-dep_OxRdtase"/>
</dbReference>
<reference evidence="3 4" key="1">
    <citation type="submission" date="2020-02" db="EMBL/GenBank/DDBJ databases">
        <authorList>
            <person name="Hogendoorn C."/>
        </authorList>
    </citation>
    <scope>NUCLEOTIDE SEQUENCE [LARGE SCALE GENOMIC DNA]</scope>
    <source>
        <strain evidence="3">METHB21</strain>
    </source>
</reference>
<evidence type="ECO:0000259" key="2">
    <source>
        <dbReference type="Pfam" id="PF01266"/>
    </source>
</evidence>
<dbReference type="Proteomes" id="UP000494216">
    <property type="component" value="Unassembled WGS sequence"/>
</dbReference>
<dbReference type="EMBL" id="CADCXN010000054">
    <property type="protein sequence ID" value="CAA9890652.1"/>
    <property type="molecule type" value="Genomic_DNA"/>
</dbReference>
<keyword evidence="4" id="KW-1185">Reference proteome</keyword>
<gene>
    <name evidence="3" type="ORF">METHB2_260031</name>
</gene>
<organism evidence="3 4">
    <name type="scientific">Candidatus Methylobacter favarea</name>
    <dbReference type="NCBI Taxonomy" id="2707345"/>
    <lineage>
        <taxon>Bacteria</taxon>
        <taxon>Pseudomonadati</taxon>
        <taxon>Pseudomonadota</taxon>
        <taxon>Gammaproteobacteria</taxon>
        <taxon>Methylococcales</taxon>
        <taxon>Methylococcaceae</taxon>
        <taxon>Methylobacter</taxon>
    </lineage>
</organism>
<dbReference type="InterPro" id="IPR036188">
    <property type="entry name" value="FAD/NAD-bd_sf"/>
</dbReference>
<keyword evidence="1" id="KW-0560">Oxidoreductase</keyword>
<protein>
    <submittedName>
        <fullName evidence="3">FAD dependent oxidoreductase</fullName>
    </submittedName>
</protein>
<dbReference type="Gene3D" id="3.50.50.60">
    <property type="entry name" value="FAD/NAD(P)-binding domain"/>
    <property type="match status" value="2"/>
</dbReference>
<evidence type="ECO:0000313" key="3">
    <source>
        <dbReference type="EMBL" id="CAA9890652.1"/>
    </source>
</evidence>
<evidence type="ECO:0000313" key="4">
    <source>
        <dbReference type="Proteomes" id="UP000494216"/>
    </source>
</evidence>
<accession>A0A8S0XSC2</accession>
<comment type="caution">
    <text evidence="3">The sequence shown here is derived from an EMBL/GenBank/DDBJ whole genome shotgun (WGS) entry which is preliminary data.</text>
</comment>
<dbReference type="AlphaFoldDB" id="A0A8S0XSC2"/>
<proteinExistence type="predicted"/>
<dbReference type="SUPFAM" id="SSF54373">
    <property type="entry name" value="FAD-linked reductases, C-terminal domain"/>
    <property type="match status" value="1"/>
</dbReference>
<dbReference type="GO" id="GO:0005737">
    <property type="term" value="C:cytoplasm"/>
    <property type="evidence" value="ECO:0007669"/>
    <property type="project" value="TreeGrafter"/>
</dbReference>
<dbReference type="PANTHER" id="PTHR13847:SF289">
    <property type="entry name" value="GLYCINE OXIDASE"/>
    <property type="match status" value="1"/>
</dbReference>
<dbReference type="Gene3D" id="3.30.9.10">
    <property type="entry name" value="D-Amino Acid Oxidase, subunit A, domain 2"/>
    <property type="match status" value="1"/>
</dbReference>